<reference evidence="2" key="2">
    <citation type="journal article" date="2023" name="Int. J. Mol. Sci.">
        <title>De Novo Assembly and Annotation of 11 Diverse Shrub Willow (Salix) Genomes Reveals Novel Gene Organization in Sex-Linked Regions.</title>
        <authorList>
            <person name="Hyden B."/>
            <person name="Feng K."/>
            <person name="Yates T.B."/>
            <person name="Jawdy S."/>
            <person name="Cereghino C."/>
            <person name="Smart L.B."/>
            <person name="Muchero W."/>
        </authorList>
    </citation>
    <scope>NUCLEOTIDE SEQUENCE</scope>
    <source>
        <tissue evidence="2">Shoot tip</tissue>
    </source>
</reference>
<feature type="coiled-coil region" evidence="1">
    <location>
        <begin position="38"/>
        <end position="65"/>
    </location>
</feature>
<proteinExistence type="predicted"/>
<dbReference type="AlphaFoldDB" id="A0A9Q0Q7Y1"/>
<dbReference type="Proteomes" id="UP001151752">
    <property type="component" value="Chromosome 1"/>
</dbReference>
<evidence type="ECO:0000313" key="3">
    <source>
        <dbReference type="Proteomes" id="UP001151752"/>
    </source>
</evidence>
<keyword evidence="3" id="KW-1185">Reference proteome</keyword>
<evidence type="ECO:0000313" key="2">
    <source>
        <dbReference type="EMBL" id="KAJ6701249.1"/>
    </source>
</evidence>
<dbReference type="Gene3D" id="6.10.140.1950">
    <property type="match status" value="1"/>
</dbReference>
<keyword evidence="1" id="KW-0175">Coiled coil</keyword>
<evidence type="ECO:0000256" key="1">
    <source>
        <dbReference type="SAM" id="Coils"/>
    </source>
</evidence>
<organism evidence="2 3">
    <name type="scientific">Salix koriyanagi</name>
    <dbReference type="NCBI Taxonomy" id="2511006"/>
    <lineage>
        <taxon>Eukaryota</taxon>
        <taxon>Viridiplantae</taxon>
        <taxon>Streptophyta</taxon>
        <taxon>Embryophyta</taxon>
        <taxon>Tracheophyta</taxon>
        <taxon>Spermatophyta</taxon>
        <taxon>Magnoliopsida</taxon>
        <taxon>eudicotyledons</taxon>
        <taxon>Gunneridae</taxon>
        <taxon>Pentapetalae</taxon>
        <taxon>rosids</taxon>
        <taxon>fabids</taxon>
        <taxon>Malpighiales</taxon>
        <taxon>Salicaceae</taxon>
        <taxon>Saliceae</taxon>
        <taxon>Salix</taxon>
    </lineage>
</organism>
<protein>
    <submittedName>
        <fullName evidence="2">PLANT SNARE 11</fullName>
    </submittedName>
</protein>
<gene>
    <name evidence="2" type="ORF">OIU74_012577</name>
</gene>
<comment type="caution">
    <text evidence="2">The sequence shown here is derived from an EMBL/GenBank/DDBJ whole genome shotgun (WGS) entry which is preliminary data.</text>
</comment>
<accession>A0A9Q0Q7Y1</accession>
<name>A0A9Q0Q7Y1_9ROSI</name>
<reference evidence="2" key="1">
    <citation type="submission" date="2022-11" db="EMBL/GenBank/DDBJ databases">
        <authorList>
            <person name="Hyden B.L."/>
            <person name="Feng K."/>
            <person name="Yates T."/>
            <person name="Jawdy S."/>
            <person name="Smart L.B."/>
            <person name="Muchero W."/>
        </authorList>
    </citation>
    <scope>NUCLEOTIDE SEQUENCE</scope>
    <source>
        <tissue evidence="2">Shoot tip</tissue>
    </source>
</reference>
<sequence>MDPLSSISEEIAQINGQVADIFRALSKGLQNLERIKDVNRQRRQLEELTGKMRECKRLIKEFDREVKDMVSRNDPDTNKMLNEKKQSMAGFDLSRIKELNSYVALKKQYATNLENNKRVDLFDGPNEELHDNNMLLASCEL</sequence>
<dbReference type="EMBL" id="JAPFFM010000016">
    <property type="protein sequence ID" value="KAJ6701249.1"/>
    <property type="molecule type" value="Genomic_DNA"/>
</dbReference>